<sequence length="604" mass="64426">MRYRLGGLAALAVVAWMLPYQLNSYTMHVVNVMLLYAILAVGLGLAMGIAGQINLAQVAFFGVGAYATAVLTVKAGLGFWMAALLAILATAAVGLVVGTPALRVQSHYLGIVTLGLALAFTNWVTNSEVAGGAEGISGIPRPELPGIDLSNAYLYYYVELALFALTLGFGLFVVHTSLGRRMRAMRDDSLAAGAVGVEVPALRMTAFLLASVYGGVAGVLYSGLIGYVAPETFSIANMFLLLAMVIIGGRQSLVGCVVGAIALALVREVLIDYPTYAQVAYGTVVVLTVVFAPTGLAGLPRRLNSVARRLGWRRRPEQQAASLSPFRPYEPGPAPVDDAAPILEVRNLSMHFKGVKAVADVSILVPARQIRGIVGPNGSGKTTLFNVISGLYRPTAGRVLLDGRDVTAARPHALAHAGIARTFQNLRLFPALTVRDNVLVALDPSRVRGTWRYLLLPLGVWRRDRALRREADDLLDRFGLRAFADSQPTALPYGTQRRVEIARAMAARPRLLLLDEPAAGLNGDEVRQLCDIIRSIRDAGVNVVVIEHNMGMVMSLCDHVTVLAHGAIIADGPPDEVAVSPEVIEAYLGETMAMPAPAVSEAQR</sequence>
<reference evidence="11 12" key="1">
    <citation type="submission" date="2020-08" db="EMBL/GenBank/DDBJ databases">
        <title>Sequencing the genomes of 1000 actinobacteria strains.</title>
        <authorList>
            <person name="Klenk H.-P."/>
        </authorList>
    </citation>
    <scope>NUCLEOTIDE SEQUENCE [LARGE SCALE GENOMIC DNA]</scope>
    <source>
        <strain evidence="11 12">DSM 103125</strain>
    </source>
</reference>
<dbReference type="FunFam" id="3.40.50.300:FF:000421">
    <property type="entry name" value="Branched-chain amino acid ABC transporter ATP-binding protein"/>
    <property type="match status" value="1"/>
</dbReference>
<keyword evidence="4 9" id="KW-0812">Transmembrane</keyword>
<feature type="transmembrane region" description="Helical" evidence="9">
    <location>
        <begin position="279"/>
        <end position="299"/>
    </location>
</feature>
<dbReference type="SMART" id="SM00382">
    <property type="entry name" value="AAA"/>
    <property type="match status" value="1"/>
</dbReference>
<evidence type="ECO:0000256" key="2">
    <source>
        <dbReference type="ARBA" id="ARBA00022448"/>
    </source>
</evidence>
<dbReference type="InterPro" id="IPR051120">
    <property type="entry name" value="ABC_AA/LPS_Transport"/>
</dbReference>
<evidence type="ECO:0000256" key="7">
    <source>
        <dbReference type="ARBA" id="ARBA00022989"/>
    </source>
</evidence>
<dbReference type="CDD" id="cd06581">
    <property type="entry name" value="TM_PBP1_LivM_like"/>
    <property type="match status" value="1"/>
</dbReference>
<evidence type="ECO:0000256" key="9">
    <source>
        <dbReference type="SAM" id="Phobius"/>
    </source>
</evidence>
<accession>A0A840VUG7</accession>
<evidence type="ECO:0000256" key="6">
    <source>
        <dbReference type="ARBA" id="ARBA00022840"/>
    </source>
</evidence>
<dbReference type="CDD" id="cd03219">
    <property type="entry name" value="ABC_Mj1267_LivG_branched"/>
    <property type="match status" value="1"/>
</dbReference>
<dbReference type="Pfam" id="PF02653">
    <property type="entry name" value="BPD_transp_2"/>
    <property type="match status" value="1"/>
</dbReference>
<feature type="transmembrane region" description="Helical" evidence="9">
    <location>
        <begin position="27"/>
        <end position="46"/>
    </location>
</feature>
<keyword evidence="8 9" id="KW-0472">Membrane</keyword>
<dbReference type="InterPro" id="IPR032823">
    <property type="entry name" value="BCA_ABC_TP_C"/>
</dbReference>
<evidence type="ECO:0000256" key="8">
    <source>
        <dbReference type="ARBA" id="ARBA00023136"/>
    </source>
</evidence>
<evidence type="ECO:0000313" key="12">
    <source>
        <dbReference type="Proteomes" id="UP000586947"/>
    </source>
</evidence>
<dbReference type="EMBL" id="JACHDP010000001">
    <property type="protein sequence ID" value="MBB5480872.1"/>
    <property type="molecule type" value="Genomic_DNA"/>
</dbReference>
<feature type="transmembrane region" description="Helical" evidence="9">
    <location>
        <begin position="77"/>
        <end position="96"/>
    </location>
</feature>
<dbReference type="Gene3D" id="3.40.50.300">
    <property type="entry name" value="P-loop containing nucleotide triphosphate hydrolases"/>
    <property type="match status" value="1"/>
</dbReference>
<dbReference type="AlphaFoldDB" id="A0A840VUG7"/>
<dbReference type="InterPro" id="IPR043428">
    <property type="entry name" value="LivM-like"/>
</dbReference>
<gene>
    <name evidence="11" type="ORF">HNR20_005377</name>
</gene>
<dbReference type="GO" id="GO:0005886">
    <property type="term" value="C:plasma membrane"/>
    <property type="evidence" value="ECO:0007669"/>
    <property type="project" value="UniProtKB-SubCell"/>
</dbReference>
<keyword evidence="3" id="KW-1003">Cell membrane</keyword>
<dbReference type="GO" id="GO:0015658">
    <property type="term" value="F:branched-chain amino acid transmembrane transporter activity"/>
    <property type="evidence" value="ECO:0007669"/>
    <property type="project" value="InterPro"/>
</dbReference>
<feature type="transmembrane region" description="Helical" evidence="9">
    <location>
        <begin position="53"/>
        <end position="71"/>
    </location>
</feature>
<organism evidence="11 12">
    <name type="scientific">Micromonospora parathelypteridis</name>
    <dbReference type="NCBI Taxonomy" id="1839617"/>
    <lineage>
        <taxon>Bacteria</taxon>
        <taxon>Bacillati</taxon>
        <taxon>Actinomycetota</taxon>
        <taxon>Actinomycetes</taxon>
        <taxon>Micromonosporales</taxon>
        <taxon>Micromonosporaceae</taxon>
        <taxon>Micromonospora</taxon>
    </lineage>
</organism>
<dbReference type="PANTHER" id="PTHR45772">
    <property type="entry name" value="CONSERVED COMPONENT OF ABC TRANSPORTER FOR NATURAL AMINO ACIDS-RELATED"/>
    <property type="match status" value="1"/>
</dbReference>
<dbReference type="PANTHER" id="PTHR45772:SF9">
    <property type="entry name" value="CONSERVED COMPONENT OF ABC TRANSPORTER FOR NATURAL AMINO ACIDS"/>
    <property type="match status" value="1"/>
</dbReference>
<feature type="transmembrane region" description="Helical" evidence="9">
    <location>
        <begin position="154"/>
        <end position="178"/>
    </location>
</feature>
<evidence type="ECO:0000256" key="4">
    <source>
        <dbReference type="ARBA" id="ARBA00022692"/>
    </source>
</evidence>
<dbReference type="Pfam" id="PF00005">
    <property type="entry name" value="ABC_tran"/>
    <property type="match status" value="1"/>
</dbReference>
<dbReference type="Pfam" id="PF12399">
    <property type="entry name" value="BCA_ABC_TP_C"/>
    <property type="match status" value="1"/>
</dbReference>
<evidence type="ECO:0000259" key="10">
    <source>
        <dbReference type="PROSITE" id="PS50893"/>
    </source>
</evidence>
<keyword evidence="2" id="KW-0813">Transport</keyword>
<proteinExistence type="predicted"/>
<comment type="caution">
    <text evidence="11">The sequence shown here is derived from an EMBL/GenBank/DDBJ whole genome shotgun (WGS) entry which is preliminary data.</text>
</comment>
<name>A0A840VUG7_9ACTN</name>
<dbReference type="Proteomes" id="UP000586947">
    <property type="component" value="Unassembled WGS sequence"/>
</dbReference>
<dbReference type="InterPro" id="IPR027417">
    <property type="entry name" value="P-loop_NTPase"/>
</dbReference>
<feature type="transmembrane region" description="Helical" evidence="9">
    <location>
        <begin position="108"/>
        <end position="125"/>
    </location>
</feature>
<comment type="subcellular location">
    <subcellularLocation>
        <location evidence="1">Cell membrane</location>
        <topology evidence="1">Multi-pass membrane protein</topology>
    </subcellularLocation>
</comment>
<dbReference type="SUPFAM" id="SSF52540">
    <property type="entry name" value="P-loop containing nucleoside triphosphate hydrolases"/>
    <property type="match status" value="1"/>
</dbReference>
<dbReference type="GO" id="GO:0005524">
    <property type="term" value="F:ATP binding"/>
    <property type="evidence" value="ECO:0007669"/>
    <property type="project" value="UniProtKB-KW"/>
</dbReference>
<dbReference type="GO" id="GO:0016887">
    <property type="term" value="F:ATP hydrolysis activity"/>
    <property type="evidence" value="ECO:0007669"/>
    <property type="project" value="InterPro"/>
</dbReference>
<keyword evidence="7 9" id="KW-1133">Transmembrane helix</keyword>
<evidence type="ECO:0000313" key="11">
    <source>
        <dbReference type="EMBL" id="MBB5480872.1"/>
    </source>
</evidence>
<evidence type="ECO:0000256" key="1">
    <source>
        <dbReference type="ARBA" id="ARBA00004651"/>
    </source>
</evidence>
<keyword evidence="12" id="KW-1185">Reference proteome</keyword>
<dbReference type="InterPro" id="IPR003439">
    <property type="entry name" value="ABC_transporter-like_ATP-bd"/>
</dbReference>
<feature type="transmembrane region" description="Helical" evidence="9">
    <location>
        <begin position="253"/>
        <end position="273"/>
    </location>
</feature>
<dbReference type="RefSeq" id="WP_184185446.1">
    <property type="nucleotide sequence ID" value="NZ_BMNF01000004.1"/>
</dbReference>
<protein>
    <submittedName>
        <fullName evidence="11">Branched-chain amino acid transport system permease protein</fullName>
    </submittedName>
</protein>
<dbReference type="InterPro" id="IPR001851">
    <property type="entry name" value="ABC_transp_permease"/>
</dbReference>
<keyword evidence="5" id="KW-0547">Nucleotide-binding</keyword>
<keyword evidence="6" id="KW-0067">ATP-binding</keyword>
<dbReference type="InterPro" id="IPR003593">
    <property type="entry name" value="AAA+_ATPase"/>
</dbReference>
<evidence type="ECO:0000256" key="5">
    <source>
        <dbReference type="ARBA" id="ARBA00022741"/>
    </source>
</evidence>
<feature type="domain" description="ABC transporter" evidence="10">
    <location>
        <begin position="343"/>
        <end position="590"/>
    </location>
</feature>
<evidence type="ECO:0000256" key="3">
    <source>
        <dbReference type="ARBA" id="ARBA00022475"/>
    </source>
</evidence>
<dbReference type="PROSITE" id="PS50893">
    <property type="entry name" value="ABC_TRANSPORTER_2"/>
    <property type="match status" value="1"/>
</dbReference>